<evidence type="ECO:0000313" key="3">
    <source>
        <dbReference type="Proteomes" id="UP000017248"/>
    </source>
</evidence>
<evidence type="ECO:0000256" key="1">
    <source>
        <dbReference type="SAM" id="Phobius"/>
    </source>
</evidence>
<feature type="transmembrane region" description="Helical" evidence="1">
    <location>
        <begin position="7"/>
        <end position="23"/>
    </location>
</feature>
<dbReference type="EMBL" id="CBUK010000085">
    <property type="protein sequence ID" value="CDI58642.1"/>
    <property type="molecule type" value="Genomic_DNA"/>
</dbReference>
<accession>U6F3E5</accession>
<dbReference type="HOGENOM" id="CLU_2734924_0_0_9"/>
<name>U6F3E5_LACHE</name>
<comment type="caution">
    <text evidence="2">The sequence shown here is derived from an EMBL/GenBank/DDBJ whole genome shotgun (WGS) entry which is preliminary data.</text>
</comment>
<feature type="transmembrane region" description="Helical" evidence="1">
    <location>
        <begin position="29"/>
        <end position="51"/>
    </location>
</feature>
<dbReference type="Proteomes" id="UP000017248">
    <property type="component" value="Unassembled WGS sequence"/>
</dbReference>
<protein>
    <submittedName>
        <fullName evidence="2">Uncharacterized protein</fullName>
    </submittedName>
</protein>
<keyword evidence="1" id="KW-1133">Transmembrane helix</keyword>
<sequence>MVNRNILLVLPPLTAVFMVLTTLTTNQPIIMISFVVSSSAIGVHDLMYPLMWTSYVPSKIRTKMFTVVMVG</sequence>
<organism evidence="2 3">
    <name type="scientific">Lactobacillus helveticus CIRM-BIA 951</name>
    <dbReference type="NCBI Taxonomy" id="1226334"/>
    <lineage>
        <taxon>Bacteria</taxon>
        <taxon>Bacillati</taxon>
        <taxon>Bacillota</taxon>
        <taxon>Bacilli</taxon>
        <taxon>Lactobacillales</taxon>
        <taxon>Lactobacillaceae</taxon>
        <taxon>Lactobacillus</taxon>
    </lineage>
</organism>
<evidence type="ECO:0000313" key="2">
    <source>
        <dbReference type="EMBL" id="CDI58642.1"/>
    </source>
</evidence>
<gene>
    <name evidence="2" type="ORF">LHCIRMBIA951_00702</name>
</gene>
<reference evidence="2" key="1">
    <citation type="submission" date="2013-09" db="EMBL/GenBank/DDBJ databases">
        <title>Draft Genome Sequence of five Lactobacillus helveticus strains CIRM-BIA 101T, 103, 104, 951 and 953 isolated from milk product.</title>
        <authorList>
            <person name="Valence F."/>
            <person name="Chuat V."/>
            <person name="Ma L."/>
            <person name="Creno S."/>
            <person name="Falentin H."/>
            <person name="Lortal S."/>
            <person name="Bizet C."/>
            <person name="Clermont D."/>
            <person name="Loux V."/>
            <person name="Bouchier C."/>
            <person name="Cousin S."/>
        </authorList>
    </citation>
    <scope>NUCLEOTIDE SEQUENCE [LARGE SCALE GENOMIC DNA]</scope>
    <source>
        <strain evidence="2">CIRM-BIA 951</strain>
    </source>
</reference>
<proteinExistence type="predicted"/>
<keyword evidence="1" id="KW-0812">Transmembrane</keyword>
<dbReference type="AlphaFoldDB" id="U6F3E5"/>
<keyword evidence="3" id="KW-1185">Reference proteome</keyword>
<keyword evidence="1" id="KW-0472">Membrane</keyword>